<dbReference type="HOGENOM" id="CLU_010194_44_5_4"/>
<dbReference type="STRING" id="543728.Vapar_1638"/>
<dbReference type="InterPro" id="IPR036291">
    <property type="entry name" value="NAD(P)-bd_dom_sf"/>
</dbReference>
<sequence>MKERPTIVVTGATSGIGEIASIELAKRGAHLVLTARDKAKASRTLGRIRAEAPGAHVDFHYADFGSVHAVAAVATEIAARYDRIDVLINNAGLHAFEQRVTGDGFAEMIAVNYLAPWLFTDILRDALIRSAPSRVVTVASEASRRSGGLTPDKDLVDTSPFTRAGSSKVYGKTKLMDIMFSLELACQLEGTGVTAHCLDPGFNVTGLGRELGFAEPLAKVLKWLSVGDPRRGAEIIVRLATEDTAPMTGGYFSVKNARPLNPSAPADDAAARHELWIRTRSLLSERLETIGFKQL</sequence>
<name>C5CTT9_VARPS</name>
<dbReference type="OrthoDB" id="9810734at2"/>
<dbReference type="InterPro" id="IPR002347">
    <property type="entry name" value="SDR_fam"/>
</dbReference>
<dbReference type="PRINTS" id="PR00081">
    <property type="entry name" value="GDHRDH"/>
</dbReference>
<dbReference type="eggNOG" id="COG1028">
    <property type="taxonomic scope" value="Bacteria"/>
</dbReference>
<protein>
    <submittedName>
        <fullName evidence="2">Short-chain dehydrogenase/reductase SDR</fullName>
    </submittedName>
</protein>
<keyword evidence="1" id="KW-0560">Oxidoreductase</keyword>
<proteinExistence type="predicted"/>
<dbReference type="SUPFAM" id="SSF51735">
    <property type="entry name" value="NAD(P)-binding Rossmann-fold domains"/>
    <property type="match status" value="1"/>
</dbReference>
<dbReference type="KEGG" id="vap:Vapar_1638"/>
<accession>C5CTT9</accession>
<dbReference type="AlphaFoldDB" id="C5CTT9"/>
<dbReference type="PANTHER" id="PTHR43157">
    <property type="entry name" value="PHOSPHATIDYLINOSITOL-GLYCAN BIOSYNTHESIS CLASS F PROTEIN-RELATED"/>
    <property type="match status" value="1"/>
</dbReference>
<gene>
    <name evidence="2" type="ordered locus">Vapar_1638</name>
</gene>
<dbReference type="EMBL" id="CP001635">
    <property type="protein sequence ID" value="ACS18289.1"/>
    <property type="molecule type" value="Genomic_DNA"/>
</dbReference>
<evidence type="ECO:0000313" key="2">
    <source>
        <dbReference type="EMBL" id="ACS18289.1"/>
    </source>
</evidence>
<dbReference type="GO" id="GO:0016491">
    <property type="term" value="F:oxidoreductase activity"/>
    <property type="evidence" value="ECO:0007669"/>
    <property type="project" value="UniProtKB-KW"/>
</dbReference>
<dbReference type="PANTHER" id="PTHR43157:SF31">
    <property type="entry name" value="PHOSPHATIDYLINOSITOL-GLYCAN BIOSYNTHESIS CLASS F PROTEIN"/>
    <property type="match status" value="1"/>
</dbReference>
<reference evidence="2" key="1">
    <citation type="submission" date="2009-06" db="EMBL/GenBank/DDBJ databases">
        <title>Complete sequence of chromosome 1 of Variovorax paradoxus S110.</title>
        <authorList>
            <consortium name="US DOE Joint Genome Institute"/>
            <person name="Lucas S."/>
            <person name="Copeland A."/>
            <person name="Lapidus A."/>
            <person name="Glavina del Rio T."/>
            <person name="Tice H."/>
            <person name="Bruce D."/>
            <person name="Goodwin L."/>
            <person name="Pitluck S."/>
            <person name="Chertkov O."/>
            <person name="Brettin T."/>
            <person name="Detter J.C."/>
            <person name="Han C."/>
            <person name="Larimer F."/>
            <person name="Land M."/>
            <person name="Hauser L."/>
            <person name="Kyrpides N."/>
            <person name="Ovchinnikova G."/>
            <person name="Orwin P."/>
            <person name="Leadbetter J.R."/>
            <person name="Spain J.C."/>
            <person name="Han J.I."/>
        </authorList>
    </citation>
    <scope>NUCLEOTIDE SEQUENCE</scope>
    <source>
        <strain evidence="2">S110</strain>
    </source>
</reference>
<evidence type="ECO:0000256" key="1">
    <source>
        <dbReference type="ARBA" id="ARBA00023002"/>
    </source>
</evidence>
<dbReference type="Gene3D" id="3.40.50.720">
    <property type="entry name" value="NAD(P)-binding Rossmann-like Domain"/>
    <property type="match status" value="1"/>
</dbReference>
<dbReference type="Pfam" id="PF00106">
    <property type="entry name" value="adh_short"/>
    <property type="match status" value="1"/>
</dbReference>
<organism evidence="2">
    <name type="scientific">Variovorax paradoxus (strain S110)</name>
    <dbReference type="NCBI Taxonomy" id="543728"/>
    <lineage>
        <taxon>Bacteria</taxon>
        <taxon>Pseudomonadati</taxon>
        <taxon>Pseudomonadota</taxon>
        <taxon>Betaproteobacteria</taxon>
        <taxon>Burkholderiales</taxon>
        <taxon>Comamonadaceae</taxon>
        <taxon>Variovorax</taxon>
    </lineage>
</organism>